<feature type="compositionally biased region" description="Acidic residues" evidence="2">
    <location>
        <begin position="125"/>
        <end position="135"/>
    </location>
</feature>
<proteinExistence type="predicted"/>
<gene>
    <name evidence="4" type="primary">LOC114914572</name>
</gene>
<dbReference type="RefSeq" id="XP_029122966.1">
    <property type="nucleotide sequence ID" value="XM_029267133.1"/>
</dbReference>
<sequence>MESAESALIEEKERVLKEEKKRVLKEEKAAEETANVAKEAEKIIEKAEKTVVELQKKLMVIEIWAQEAASRVLIEFRESKEYEDELIDASADAFQLGFMKCEKQVHHLMPKLDLSSIQPDKEPDKSDDEDAEAEEDHPQLTS</sequence>
<organism evidence="3 4">
    <name type="scientific">Elaeis guineensis var. tenera</name>
    <name type="common">Oil palm</name>
    <dbReference type="NCBI Taxonomy" id="51953"/>
    <lineage>
        <taxon>Eukaryota</taxon>
        <taxon>Viridiplantae</taxon>
        <taxon>Streptophyta</taxon>
        <taxon>Embryophyta</taxon>
        <taxon>Tracheophyta</taxon>
        <taxon>Spermatophyta</taxon>
        <taxon>Magnoliopsida</taxon>
        <taxon>Liliopsida</taxon>
        <taxon>Arecaceae</taxon>
        <taxon>Arecoideae</taxon>
        <taxon>Cocoseae</taxon>
        <taxon>Elaeidinae</taxon>
        <taxon>Elaeis</taxon>
    </lineage>
</organism>
<protein>
    <submittedName>
        <fullName evidence="4">Uncharacterized protein LOC114914572</fullName>
    </submittedName>
</protein>
<reference evidence="4" key="1">
    <citation type="submission" date="2025-08" db="UniProtKB">
        <authorList>
            <consortium name="RefSeq"/>
        </authorList>
    </citation>
    <scope>IDENTIFICATION</scope>
</reference>
<accession>A0A8N4IAN8</accession>
<feature type="region of interest" description="Disordered" evidence="2">
    <location>
        <begin position="110"/>
        <end position="142"/>
    </location>
</feature>
<keyword evidence="1" id="KW-0175">Coiled coil</keyword>
<evidence type="ECO:0000313" key="3">
    <source>
        <dbReference type="Proteomes" id="UP000504607"/>
    </source>
</evidence>
<evidence type="ECO:0000256" key="2">
    <source>
        <dbReference type="SAM" id="MobiDB-lite"/>
    </source>
</evidence>
<feature type="coiled-coil region" evidence="1">
    <location>
        <begin position="1"/>
        <end position="57"/>
    </location>
</feature>
<evidence type="ECO:0000256" key="1">
    <source>
        <dbReference type="SAM" id="Coils"/>
    </source>
</evidence>
<keyword evidence="3" id="KW-1185">Reference proteome</keyword>
<name>A0A8N4IAN8_ELAGV</name>
<dbReference type="Proteomes" id="UP000504607">
    <property type="component" value="Chromosome 10"/>
</dbReference>
<evidence type="ECO:0000313" key="4">
    <source>
        <dbReference type="RefSeq" id="XP_029122966.1"/>
    </source>
</evidence>
<dbReference type="AlphaFoldDB" id="A0A8N4IAN8"/>